<reference evidence="9" key="1">
    <citation type="submission" date="2020-03" db="EMBL/GenBank/DDBJ databases">
        <title>Draft sequencing of Paenibacilllus sp. S3N08.</title>
        <authorList>
            <person name="Kim D.-U."/>
        </authorList>
    </citation>
    <scope>NUCLEOTIDE SEQUENCE</scope>
    <source>
        <strain evidence="9">S3N08</strain>
    </source>
</reference>
<feature type="transmembrane region" description="Helical" evidence="8">
    <location>
        <begin position="102"/>
        <end position="120"/>
    </location>
</feature>
<keyword evidence="1" id="KW-1003">Cell membrane</keyword>
<keyword evidence="5" id="KW-0378">Hydrolase</keyword>
<keyword evidence="2" id="KW-0673">Quorum sensing</keyword>
<dbReference type="Pfam" id="PF04647">
    <property type="entry name" value="AgrB"/>
    <property type="match status" value="1"/>
</dbReference>
<name>A0ABX0JAB8_9BACL</name>
<organism evidence="9 10">
    <name type="scientific">Paenibacillus agricola</name>
    <dbReference type="NCBI Taxonomy" id="2716264"/>
    <lineage>
        <taxon>Bacteria</taxon>
        <taxon>Bacillati</taxon>
        <taxon>Bacillota</taxon>
        <taxon>Bacilli</taxon>
        <taxon>Bacillales</taxon>
        <taxon>Paenibacillaceae</taxon>
        <taxon>Paenibacillus</taxon>
    </lineage>
</organism>
<sequence>MRDPIDVVADRLSLSIKNTNPSEALTSVAVMSYALSLIINMMLTTLLILLIGYFTDMMQETAKVLMAFAILRVIAKGIHLKSLTLCVVVTTSLITILSHVQISSYGMFFISFICILLIFLKSPAELKSKILCSGIILLFLVFQDHALIMGCFGQALTLINWRR</sequence>
<feature type="transmembrane region" description="Helical" evidence="8">
    <location>
        <begin position="132"/>
        <end position="156"/>
    </location>
</feature>
<evidence type="ECO:0000256" key="2">
    <source>
        <dbReference type="ARBA" id="ARBA00022654"/>
    </source>
</evidence>
<dbReference type="Proteomes" id="UP001165962">
    <property type="component" value="Unassembled WGS sequence"/>
</dbReference>
<dbReference type="InterPro" id="IPR006741">
    <property type="entry name" value="AgrB"/>
</dbReference>
<evidence type="ECO:0000256" key="8">
    <source>
        <dbReference type="SAM" id="Phobius"/>
    </source>
</evidence>
<evidence type="ECO:0000256" key="5">
    <source>
        <dbReference type="ARBA" id="ARBA00022801"/>
    </source>
</evidence>
<feature type="transmembrane region" description="Helical" evidence="8">
    <location>
        <begin position="30"/>
        <end position="53"/>
    </location>
</feature>
<keyword evidence="10" id="KW-1185">Reference proteome</keyword>
<keyword evidence="3" id="KW-0645">Protease</keyword>
<keyword evidence="6 8" id="KW-1133">Transmembrane helix</keyword>
<evidence type="ECO:0000256" key="1">
    <source>
        <dbReference type="ARBA" id="ARBA00022475"/>
    </source>
</evidence>
<feature type="transmembrane region" description="Helical" evidence="8">
    <location>
        <begin position="73"/>
        <end position="96"/>
    </location>
</feature>
<comment type="caution">
    <text evidence="9">The sequence shown here is derived from an EMBL/GenBank/DDBJ whole genome shotgun (WGS) entry which is preliminary data.</text>
</comment>
<accession>A0ABX0JAB8</accession>
<evidence type="ECO:0000256" key="7">
    <source>
        <dbReference type="ARBA" id="ARBA00023136"/>
    </source>
</evidence>
<keyword evidence="7 8" id="KW-0472">Membrane</keyword>
<gene>
    <name evidence="9" type="ORF">G9U52_23965</name>
</gene>
<evidence type="ECO:0000256" key="6">
    <source>
        <dbReference type="ARBA" id="ARBA00022989"/>
    </source>
</evidence>
<proteinExistence type="predicted"/>
<dbReference type="RefSeq" id="WP_166153188.1">
    <property type="nucleotide sequence ID" value="NZ_JAAOIW010000010.1"/>
</dbReference>
<evidence type="ECO:0008006" key="11">
    <source>
        <dbReference type="Google" id="ProtNLM"/>
    </source>
</evidence>
<evidence type="ECO:0000313" key="9">
    <source>
        <dbReference type="EMBL" id="NHN32873.1"/>
    </source>
</evidence>
<dbReference type="EMBL" id="JAAOIW010000010">
    <property type="protein sequence ID" value="NHN32873.1"/>
    <property type="molecule type" value="Genomic_DNA"/>
</dbReference>
<evidence type="ECO:0000313" key="10">
    <source>
        <dbReference type="Proteomes" id="UP001165962"/>
    </source>
</evidence>
<evidence type="ECO:0000256" key="4">
    <source>
        <dbReference type="ARBA" id="ARBA00022692"/>
    </source>
</evidence>
<evidence type="ECO:0000256" key="3">
    <source>
        <dbReference type="ARBA" id="ARBA00022670"/>
    </source>
</evidence>
<protein>
    <recommendedName>
        <fullName evidence="11">Accessory gene regulator B</fullName>
    </recommendedName>
</protein>
<keyword evidence="4 8" id="KW-0812">Transmembrane</keyword>